<evidence type="ECO:0000256" key="1">
    <source>
        <dbReference type="ARBA" id="ARBA00006817"/>
    </source>
</evidence>
<dbReference type="AlphaFoldDB" id="A0A1Z3HM68"/>
<protein>
    <recommendedName>
        <fullName evidence="2">Activator of Hsp90 ATPase homologue 1/2-like C-terminal domain-containing protein</fullName>
    </recommendedName>
</protein>
<comment type="similarity">
    <text evidence="1">Belongs to the AHA1 family.</text>
</comment>
<reference evidence="3 4" key="1">
    <citation type="journal article" date="2016" name="Biochim. Biophys. Acta">
        <title>Characterization of red-shifted phycobilisomes isolated from the chlorophyll f-containing cyanobacterium Halomicronema hongdechloris.</title>
        <authorList>
            <person name="Li Y."/>
            <person name="Lin Y."/>
            <person name="Garvey C.J."/>
            <person name="Birch D."/>
            <person name="Corkery R.W."/>
            <person name="Loughlin P.C."/>
            <person name="Scheer H."/>
            <person name="Willows R.D."/>
            <person name="Chen M."/>
        </authorList>
    </citation>
    <scope>NUCLEOTIDE SEQUENCE [LARGE SCALE GENOMIC DNA]</scope>
    <source>
        <strain evidence="3 4">C2206</strain>
    </source>
</reference>
<dbReference type="EMBL" id="CP021983">
    <property type="protein sequence ID" value="ASC71375.1"/>
    <property type="molecule type" value="Genomic_DNA"/>
</dbReference>
<dbReference type="Proteomes" id="UP000191901">
    <property type="component" value="Chromosome"/>
</dbReference>
<organism evidence="3 4">
    <name type="scientific">Halomicronema hongdechloris C2206</name>
    <dbReference type="NCBI Taxonomy" id="1641165"/>
    <lineage>
        <taxon>Bacteria</taxon>
        <taxon>Bacillati</taxon>
        <taxon>Cyanobacteriota</taxon>
        <taxon>Cyanophyceae</taxon>
        <taxon>Nodosilineales</taxon>
        <taxon>Nodosilineaceae</taxon>
        <taxon>Halomicronema</taxon>
    </lineage>
</organism>
<dbReference type="RefSeq" id="WP_080812721.1">
    <property type="nucleotide sequence ID" value="NZ_CP021983.2"/>
</dbReference>
<dbReference type="OrthoDB" id="191189at2"/>
<dbReference type="InterPro" id="IPR013538">
    <property type="entry name" value="ASHA1/2-like_C"/>
</dbReference>
<dbReference type="STRING" id="1641165.XM38_21960"/>
<dbReference type="CDD" id="cd07822">
    <property type="entry name" value="SRPBCC_4"/>
    <property type="match status" value="1"/>
</dbReference>
<name>A0A1Z3HM68_9CYAN</name>
<dbReference type="PANTHER" id="PTHR36166:SF1">
    <property type="entry name" value="SRPBCC DOMAIN-CONTAINING PROTEIN"/>
    <property type="match status" value="1"/>
</dbReference>
<dbReference type="InterPro" id="IPR023393">
    <property type="entry name" value="START-like_dom_sf"/>
</dbReference>
<dbReference type="SUPFAM" id="SSF55961">
    <property type="entry name" value="Bet v1-like"/>
    <property type="match status" value="1"/>
</dbReference>
<feature type="domain" description="Activator of Hsp90 ATPase homologue 1/2-like C-terminal" evidence="2">
    <location>
        <begin position="11"/>
        <end position="142"/>
    </location>
</feature>
<sequence length="151" mass="18244">MPGLHTDIEIDAPRAAVWQALVHKEDWYRWNTFLFDQAPDRPFRQGHTVNLALRRLERDEKTVLNPLVTHLQPQRCLRWVAKIPGLRSEHVFQLQDIGPQRTKYSHQERLSGPLSRLFLPFIRQDERKGLRRMAQQLKRYVEYDYARERYR</sequence>
<dbReference type="Gene3D" id="3.30.530.20">
    <property type="match status" value="1"/>
</dbReference>
<evidence type="ECO:0000313" key="3">
    <source>
        <dbReference type="EMBL" id="ASC71375.1"/>
    </source>
</evidence>
<dbReference type="Pfam" id="PF08327">
    <property type="entry name" value="AHSA1"/>
    <property type="match status" value="1"/>
</dbReference>
<gene>
    <name evidence="3" type="ORF">XM38_023270</name>
</gene>
<dbReference type="KEGG" id="hhg:XM38_023270"/>
<dbReference type="PANTHER" id="PTHR36166">
    <property type="entry name" value="CHROMOSOME 9, WHOLE GENOME SHOTGUN SEQUENCE"/>
    <property type="match status" value="1"/>
</dbReference>
<evidence type="ECO:0000259" key="2">
    <source>
        <dbReference type="Pfam" id="PF08327"/>
    </source>
</evidence>
<keyword evidence="4" id="KW-1185">Reference proteome</keyword>
<accession>A0A1Z3HM68</accession>
<evidence type="ECO:0000313" key="4">
    <source>
        <dbReference type="Proteomes" id="UP000191901"/>
    </source>
</evidence>
<proteinExistence type="inferred from homology"/>